<dbReference type="AlphaFoldDB" id="A0AAD7XST5"/>
<keyword evidence="1" id="KW-0732">Signal</keyword>
<dbReference type="RefSeq" id="XP_058338004.1">
    <property type="nucleotide sequence ID" value="XM_058491201.1"/>
</dbReference>
<gene>
    <name evidence="2" type="ORF">O0I10_011231</name>
</gene>
<dbReference type="EMBL" id="JARTCD010000085">
    <property type="protein sequence ID" value="KAJ8653090.1"/>
    <property type="molecule type" value="Genomic_DNA"/>
</dbReference>
<keyword evidence="3" id="KW-1185">Reference proteome</keyword>
<feature type="signal peptide" evidence="1">
    <location>
        <begin position="1"/>
        <end position="20"/>
    </location>
</feature>
<sequence length="147" mass="16691">MKFSSLFVVFTSLLLTVVSAARYPAILKFLPSPRIFPPPYFTVIDLPTIEQSIRVNLWQLGSPQDLTQAYPGQLSRGYVEVDDLSAFDGRYAGLVNDDTENLEVKIHRDDGKMFTFIGQSATEETVTNMKVRADVIPQDDVDLWSWW</sequence>
<evidence type="ECO:0000313" key="2">
    <source>
        <dbReference type="EMBL" id="KAJ8653090.1"/>
    </source>
</evidence>
<proteinExistence type="predicted"/>
<organism evidence="2 3">
    <name type="scientific">Lichtheimia ornata</name>
    <dbReference type="NCBI Taxonomy" id="688661"/>
    <lineage>
        <taxon>Eukaryota</taxon>
        <taxon>Fungi</taxon>
        <taxon>Fungi incertae sedis</taxon>
        <taxon>Mucoromycota</taxon>
        <taxon>Mucoromycotina</taxon>
        <taxon>Mucoromycetes</taxon>
        <taxon>Mucorales</taxon>
        <taxon>Lichtheimiaceae</taxon>
        <taxon>Lichtheimia</taxon>
    </lineage>
</organism>
<comment type="caution">
    <text evidence="2">The sequence shown here is derived from an EMBL/GenBank/DDBJ whole genome shotgun (WGS) entry which is preliminary data.</text>
</comment>
<accession>A0AAD7XST5</accession>
<dbReference type="GeneID" id="83218632"/>
<protein>
    <submittedName>
        <fullName evidence="2">Uncharacterized protein</fullName>
    </submittedName>
</protein>
<name>A0AAD7XST5_9FUNG</name>
<evidence type="ECO:0000256" key="1">
    <source>
        <dbReference type="SAM" id="SignalP"/>
    </source>
</evidence>
<feature type="chain" id="PRO_5041900425" evidence="1">
    <location>
        <begin position="21"/>
        <end position="147"/>
    </location>
</feature>
<dbReference type="Proteomes" id="UP001234581">
    <property type="component" value="Unassembled WGS sequence"/>
</dbReference>
<reference evidence="2 3" key="1">
    <citation type="submission" date="2023-03" db="EMBL/GenBank/DDBJ databases">
        <title>Genome sequence of Lichtheimia ornata CBS 291.66.</title>
        <authorList>
            <person name="Mohabir J.T."/>
            <person name="Shea T.P."/>
            <person name="Kurbessoian T."/>
            <person name="Berby B."/>
            <person name="Fontaine J."/>
            <person name="Livny J."/>
            <person name="Gnirke A."/>
            <person name="Stajich J.E."/>
            <person name="Cuomo C.A."/>
        </authorList>
    </citation>
    <scope>NUCLEOTIDE SEQUENCE [LARGE SCALE GENOMIC DNA]</scope>
    <source>
        <strain evidence="2">CBS 291.66</strain>
    </source>
</reference>
<evidence type="ECO:0000313" key="3">
    <source>
        <dbReference type="Proteomes" id="UP001234581"/>
    </source>
</evidence>